<gene>
    <name evidence="2" type="ORF">ACFO5O_02090</name>
</gene>
<evidence type="ECO:0000313" key="3">
    <source>
        <dbReference type="Proteomes" id="UP001595953"/>
    </source>
</evidence>
<dbReference type="RefSeq" id="WP_387960479.1">
    <property type="nucleotide sequence ID" value="NZ_JBHSGP010000005.1"/>
</dbReference>
<protein>
    <submittedName>
        <fullName evidence="2">Uncharacterized protein</fullName>
    </submittedName>
</protein>
<reference evidence="3" key="1">
    <citation type="journal article" date="2019" name="Int. J. Syst. Evol. Microbiol.">
        <title>The Global Catalogue of Microorganisms (GCM) 10K type strain sequencing project: providing services to taxonomists for standard genome sequencing and annotation.</title>
        <authorList>
            <consortium name="The Broad Institute Genomics Platform"/>
            <consortium name="The Broad Institute Genome Sequencing Center for Infectious Disease"/>
            <person name="Wu L."/>
            <person name="Ma J."/>
        </authorList>
    </citation>
    <scope>NUCLEOTIDE SEQUENCE [LARGE SCALE GENOMIC DNA]</scope>
    <source>
        <strain evidence="3">CCUG 63682</strain>
    </source>
</reference>
<feature type="transmembrane region" description="Helical" evidence="1">
    <location>
        <begin position="103"/>
        <end position="122"/>
    </location>
</feature>
<keyword evidence="1" id="KW-0472">Membrane</keyword>
<proteinExistence type="predicted"/>
<evidence type="ECO:0000256" key="1">
    <source>
        <dbReference type="SAM" id="Phobius"/>
    </source>
</evidence>
<keyword evidence="3" id="KW-1185">Reference proteome</keyword>
<organism evidence="2 3">
    <name type="scientific">Geojedonia litorea</name>
    <dbReference type="NCBI Taxonomy" id="1268269"/>
    <lineage>
        <taxon>Bacteria</taxon>
        <taxon>Pseudomonadati</taxon>
        <taxon>Bacteroidota</taxon>
        <taxon>Flavobacteriia</taxon>
        <taxon>Flavobacteriales</taxon>
        <taxon>Flavobacteriaceae</taxon>
        <taxon>Geojedonia</taxon>
    </lineage>
</organism>
<keyword evidence="1" id="KW-0812">Transmembrane</keyword>
<name>A0ABV9N101_9FLAO</name>
<comment type="caution">
    <text evidence="2">The sequence shown here is derived from an EMBL/GenBank/DDBJ whole genome shotgun (WGS) entry which is preliminary data.</text>
</comment>
<accession>A0ABV9N101</accession>
<keyword evidence="1" id="KW-1133">Transmembrane helix</keyword>
<dbReference type="Proteomes" id="UP001595953">
    <property type="component" value="Unassembled WGS sequence"/>
</dbReference>
<sequence length="129" mass="14786">MKKNTNKDIESFVDKMMKEAPLESPSVDFTSKVMHQVLVSSTSNVTAYKPLISKPIWILLLTLTIGWIGYVMFVGDTIDVSWFDNMNFNQFSSLFSGVKISQTTMYTLLMFAVMLGIQTPILKRYLDRR</sequence>
<dbReference type="EMBL" id="JBHSGP010000005">
    <property type="protein sequence ID" value="MFC4721094.1"/>
    <property type="molecule type" value="Genomic_DNA"/>
</dbReference>
<feature type="transmembrane region" description="Helical" evidence="1">
    <location>
        <begin position="56"/>
        <end position="83"/>
    </location>
</feature>
<evidence type="ECO:0000313" key="2">
    <source>
        <dbReference type="EMBL" id="MFC4721094.1"/>
    </source>
</evidence>